<name>A0A7S0VQU3_9CRYP</name>
<sequence>MGARVLVAALAACVISPSIRGVGGAKTLQGIFPGNADWINGMHRTGEVMSYCPYNCTGNSDFATHVGGDPRYQKFWDFSGWLSPQYSEDTKQEIAAGLTQGPQHFIQSGVSMLCKKPYDVCDYPNGDVYVRQSLEKLITRTTDEICQQSMKVFLCALFRRKCLIPTDQDRFSPTYRNRAVQPVCWQQCWNAYHDCGYNFMHTTLMCSEYIKAGWVQYDYQGRATGCDNLAWRGRSPPPLWAALLALVLAVLPTVLLR</sequence>
<feature type="transmembrane region" description="Helical" evidence="1">
    <location>
        <begin position="239"/>
        <end position="256"/>
    </location>
</feature>
<evidence type="ECO:0000313" key="3">
    <source>
        <dbReference type="EMBL" id="CAD8795815.1"/>
    </source>
</evidence>
<evidence type="ECO:0000256" key="1">
    <source>
        <dbReference type="SAM" id="Phobius"/>
    </source>
</evidence>
<feature type="chain" id="PRO_5031134685" description="FZ domain-containing protein" evidence="2">
    <location>
        <begin position="22"/>
        <end position="257"/>
    </location>
</feature>
<organism evidence="3">
    <name type="scientific">Hemiselmis tepida</name>
    <dbReference type="NCBI Taxonomy" id="464990"/>
    <lineage>
        <taxon>Eukaryota</taxon>
        <taxon>Cryptophyceae</taxon>
        <taxon>Cryptomonadales</taxon>
        <taxon>Hemiselmidaceae</taxon>
        <taxon>Hemiselmis</taxon>
    </lineage>
</organism>
<gene>
    <name evidence="3" type="ORF">HTEP1355_LOCUS9455</name>
</gene>
<keyword evidence="1" id="KW-0472">Membrane</keyword>
<evidence type="ECO:0008006" key="4">
    <source>
        <dbReference type="Google" id="ProtNLM"/>
    </source>
</evidence>
<feature type="signal peptide" evidence="2">
    <location>
        <begin position="1"/>
        <end position="21"/>
    </location>
</feature>
<evidence type="ECO:0000256" key="2">
    <source>
        <dbReference type="SAM" id="SignalP"/>
    </source>
</evidence>
<protein>
    <recommendedName>
        <fullName evidence="4">FZ domain-containing protein</fullName>
    </recommendedName>
</protein>
<dbReference type="AlphaFoldDB" id="A0A7S0VQU3"/>
<reference evidence="3" key="1">
    <citation type="submission" date="2021-01" db="EMBL/GenBank/DDBJ databases">
        <authorList>
            <person name="Corre E."/>
            <person name="Pelletier E."/>
            <person name="Niang G."/>
            <person name="Scheremetjew M."/>
            <person name="Finn R."/>
            <person name="Kale V."/>
            <person name="Holt S."/>
            <person name="Cochrane G."/>
            <person name="Meng A."/>
            <person name="Brown T."/>
            <person name="Cohen L."/>
        </authorList>
    </citation>
    <scope>NUCLEOTIDE SEQUENCE</scope>
    <source>
        <strain evidence="3">CCMP443</strain>
    </source>
</reference>
<keyword evidence="1" id="KW-0812">Transmembrane</keyword>
<proteinExistence type="predicted"/>
<keyword evidence="1" id="KW-1133">Transmembrane helix</keyword>
<accession>A0A7S0VQU3</accession>
<dbReference type="EMBL" id="HBFN01016266">
    <property type="protein sequence ID" value="CAD8795815.1"/>
    <property type="molecule type" value="Transcribed_RNA"/>
</dbReference>
<keyword evidence="2" id="KW-0732">Signal</keyword>